<organism evidence="1 2">
    <name type="scientific">Claveliimonas bilis</name>
    <dbReference type="NCBI Taxonomy" id="3028070"/>
    <lineage>
        <taxon>Bacteria</taxon>
        <taxon>Bacillati</taxon>
        <taxon>Bacillota</taxon>
        <taxon>Clostridia</taxon>
        <taxon>Lachnospirales</taxon>
        <taxon>Lachnospiraceae</taxon>
        <taxon>Claveliimonas</taxon>
    </lineage>
</organism>
<evidence type="ECO:0000313" key="1">
    <source>
        <dbReference type="EMBL" id="BDZ76541.1"/>
    </source>
</evidence>
<reference evidence="2" key="1">
    <citation type="journal article" date="2023" name="Int. J. Syst. Evol. Microbiol.">
        <title>Claveliimonas bilis gen. nov., sp. nov., deoxycholic acid-producing bacteria isolated from human faeces, and reclassification of Sellimonas monacensis Zenner et al. 2021 as Claveliimonas monacensis comb. nov.</title>
        <authorList>
            <person name="Hisatomi A."/>
            <person name="Kastawa N.W.E.P.G."/>
            <person name="Song I."/>
            <person name="Ohkuma M."/>
            <person name="Fukiya S."/>
            <person name="Sakamoto M."/>
        </authorList>
    </citation>
    <scope>NUCLEOTIDE SEQUENCE [LARGE SCALE GENOMIC DNA]</scope>
    <source>
        <strain evidence="2">12BBH14</strain>
    </source>
</reference>
<name>A0ABN6Z043_9FIRM</name>
<keyword evidence="2" id="KW-1185">Reference proteome</keyword>
<evidence type="ECO:0000313" key="2">
    <source>
        <dbReference type="Proteomes" id="UP001305815"/>
    </source>
</evidence>
<sequence>MKSMERYSMKVPGKQERCIICGQVTDMEKDWPVAMRKHYVEGAGQLCRKCYLEIYSDGN</sequence>
<proteinExistence type="predicted"/>
<dbReference type="Proteomes" id="UP001305815">
    <property type="component" value="Chromosome"/>
</dbReference>
<dbReference type="RefSeq" id="WP_256195914.1">
    <property type="nucleotide sequence ID" value="NZ_AP027743.1"/>
</dbReference>
<gene>
    <name evidence="1" type="ORF">Lac1_07240</name>
</gene>
<protein>
    <submittedName>
        <fullName evidence="1">Uncharacterized protein</fullName>
    </submittedName>
</protein>
<accession>A0ABN6Z043</accession>
<dbReference type="EMBL" id="AP027742">
    <property type="protein sequence ID" value="BDZ76541.1"/>
    <property type="molecule type" value="Genomic_DNA"/>
</dbReference>